<dbReference type="AlphaFoldDB" id="A0A0K0EMP8"/>
<organism evidence="1">
    <name type="scientific">Strongyloides stercoralis</name>
    <name type="common">Threadworm</name>
    <dbReference type="NCBI Taxonomy" id="6248"/>
    <lineage>
        <taxon>Eukaryota</taxon>
        <taxon>Metazoa</taxon>
        <taxon>Ecdysozoa</taxon>
        <taxon>Nematoda</taxon>
        <taxon>Chromadorea</taxon>
        <taxon>Rhabditida</taxon>
        <taxon>Tylenchina</taxon>
        <taxon>Panagrolaimomorpha</taxon>
        <taxon>Strongyloidoidea</taxon>
        <taxon>Strongyloididae</taxon>
        <taxon>Strongyloides</taxon>
    </lineage>
</organism>
<accession>A0A0K0EMP8</accession>
<evidence type="ECO:0000313" key="1">
    <source>
        <dbReference type="WBParaSite" id="SSTP_0001073900.1"/>
    </source>
</evidence>
<proteinExistence type="predicted"/>
<dbReference type="WBParaSite" id="SSTP_0001073900.1">
    <property type="protein sequence ID" value="SSTP_0001073900.1"/>
    <property type="gene ID" value="SSTP_0001073900"/>
</dbReference>
<sequence length="107" mass="12546">MWITGAESETCKLFSFGKNLFRINVSYDKESRNSFSNNADYDKEFIHYYCCIGGCRSTGTEAEAWRFFWEKLEDVALLELNLKHGAFFLMAEILMAEIYLVKCQLRK</sequence>
<reference evidence="1" key="1">
    <citation type="submission" date="2015-08" db="UniProtKB">
        <authorList>
            <consortium name="WormBaseParasite"/>
        </authorList>
    </citation>
    <scope>IDENTIFICATION</scope>
</reference>
<protein>
    <submittedName>
        <fullName evidence="1">Uncharacterized protein</fullName>
    </submittedName>
</protein>
<name>A0A0K0EMP8_STRER</name>